<dbReference type="FunFam" id="3.40.1700.10:FF:000002">
    <property type="entry name" value="Diadenylate cyclase"/>
    <property type="match status" value="1"/>
</dbReference>
<dbReference type="RefSeq" id="WP_007175096.1">
    <property type="nucleotide sequence ID" value="NZ_GG704783.1"/>
</dbReference>
<proteinExistence type="inferred from homology"/>
<dbReference type="GO" id="GO:0106408">
    <property type="term" value="F:diadenylate cyclase activity"/>
    <property type="evidence" value="ECO:0007669"/>
    <property type="project" value="UniProtKB-EC"/>
</dbReference>
<dbReference type="PANTHER" id="PTHR34185">
    <property type="entry name" value="DIADENYLATE CYCLASE"/>
    <property type="match status" value="1"/>
</dbReference>
<dbReference type="GO" id="GO:0006171">
    <property type="term" value="P:cAMP biosynthetic process"/>
    <property type="evidence" value="ECO:0007669"/>
    <property type="project" value="InterPro"/>
</dbReference>
<dbReference type="Pfam" id="PF19293">
    <property type="entry name" value="CdaA_N"/>
    <property type="match status" value="1"/>
</dbReference>
<dbReference type="GO" id="GO:0005524">
    <property type="term" value="F:ATP binding"/>
    <property type="evidence" value="ECO:0007669"/>
    <property type="project" value="UniProtKB-UniRule"/>
</dbReference>
<evidence type="ECO:0000256" key="9">
    <source>
        <dbReference type="ARBA" id="ARBA00023136"/>
    </source>
</evidence>
<feature type="domain" description="DAC" evidence="11">
    <location>
        <begin position="78"/>
        <end position="245"/>
    </location>
</feature>
<comment type="caution">
    <text evidence="10">Lacks conserved residue(s) required for the propagation of feature annotation.</text>
</comment>
<keyword evidence="7 10" id="KW-0067">ATP-binding</keyword>
<dbReference type="EC" id="2.7.7.85" evidence="10"/>
<evidence type="ECO:0000256" key="3">
    <source>
        <dbReference type="ARBA" id="ARBA00022679"/>
    </source>
</evidence>
<dbReference type="PIRSF" id="PIRSF004793">
    <property type="entry name" value="UCP004793"/>
    <property type="match status" value="1"/>
</dbReference>
<evidence type="ECO:0000259" key="11">
    <source>
        <dbReference type="PROSITE" id="PS51794"/>
    </source>
</evidence>
<dbReference type="AlphaFoldDB" id="D1Q0G6"/>
<dbReference type="InterPro" id="IPR045585">
    <property type="entry name" value="CdaA_N"/>
</dbReference>
<comment type="catalytic activity">
    <reaction evidence="1 10">
        <text>2 ATP = 3',3'-c-di-AMP + 2 diphosphate</text>
        <dbReference type="Rhea" id="RHEA:35655"/>
        <dbReference type="ChEBI" id="CHEBI:30616"/>
        <dbReference type="ChEBI" id="CHEBI:33019"/>
        <dbReference type="ChEBI" id="CHEBI:71500"/>
        <dbReference type="EC" id="2.7.7.85"/>
    </reaction>
</comment>
<name>D1Q0G6_9BACT</name>
<dbReference type="HOGENOM" id="CLU_038561_0_0_10"/>
<comment type="caution">
    <text evidence="12">The sequence shown here is derived from an EMBL/GenBank/DDBJ whole genome shotgun (WGS) entry which is preliminary data.</text>
</comment>
<dbReference type="PANTHER" id="PTHR34185:SF1">
    <property type="entry name" value="DIADENYLATE CYCLASE"/>
    <property type="match status" value="1"/>
</dbReference>
<dbReference type="HAMAP" id="MF_01499">
    <property type="entry name" value="DacA"/>
    <property type="match status" value="1"/>
</dbReference>
<keyword evidence="8 10" id="KW-1133">Transmembrane helix</keyword>
<reference evidence="12 13" key="1">
    <citation type="submission" date="2009-10" db="EMBL/GenBank/DDBJ databases">
        <authorList>
            <person name="Qin X."/>
            <person name="Bachman B."/>
            <person name="Battles P."/>
            <person name="Bell A."/>
            <person name="Bess C."/>
            <person name="Bickham C."/>
            <person name="Chaboub L."/>
            <person name="Chen D."/>
            <person name="Coyle M."/>
            <person name="Deiros D.R."/>
            <person name="Dinh H."/>
            <person name="Forbes L."/>
            <person name="Fowler G."/>
            <person name="Francisco L."/>
            <person name="Fu Q."/>
            <person name="Gubbala S."/>
            <person name="Hale W."/>
            <person name="Han Y."/>
            <person name="Hemphill L."/>
            <person name="Highlander S.K."/>
            <person name="Hirani K."/>
            <person name="Hogues M."/>
            <person name="Jackson L."/>
            <person name="Jakkamsetti A."/>
            <person name="Javaid M."/>
            <person name="Jiang H."/>
            <person name="Korchina V."/>
            <person name="Kovar C."/>
            <person name="Lara F."/>
            <person name="Lee S."/>
            <person name="Mata R."/>
            <person name="Mathew T."/>
            <person name="Moen C."/>
            <person name="Morales K."/>
            <person name="Munidasa M."/>
            <person name="Nazareth L."/>
            <person name="Ngo R."/>
            <person name="Nguyen L."/>
            <person name="Okwuonu G."/>
            <person name="Ongeri F."/>
            <person name="Patil S."/>
            <person name="Petrosino J."/>
            <person name="Pham C."/>
            <person name="Pham P."/>
            <person name="Pu L.-L."/>
            <person name="Puazo M."/>
            <person name="Raj R."/>
            <person name="Reid J."/>
            <person name="Rouhana J."/>
            <person name="Saada N."/>
            <person name="Shang Y."/>
            <person name="Simmons D."/>
            <person name="Thornton R."/>
            <person name="Warren J."/>
            <person name="Weissenberger G."/>
            <person name="Zhang J."/>
            <person name="Zhang L."/>
            <person name="Zhou C."/>
            <person name="Zhu D."/>
            <person name="Muzny D."/>
            <person name="Worley K."/>
            <person name="Gibbs R."/>
        </authorList>
    </citation>
    <scope>NUCLEOTIDE SEQUENCE [LARGE SCALE GENOMIC DNA]</scope>
    <source>
        <strain evidence="12 13">DSM 17361</strain>
    </source>
</reference>
<dbReference type="eggNOG" id="COG1624">
    <property type="taxonomic scope" value="Bacteria"/>
</dbReference>
<evidence type="ECO:0000313" key="12">
    <source>
        <dbReference type="EMBL" id="EFA42813.1"/>
    </source>
</evidence>
<keyword evidence="6 10" id="KW-0547">Nucleotide-binding</keyword>
<evidence type="ECO:0000256" key="7">
    <source>
        <dbReference type="ARBA" id="ARBA00022840"/>
    </source>
</evidence>
<feature type="transmembrane region" description="Helical" evidence="10">
    <location>
        <begin position="55"/>
        <end position="77"/>
    </location>
</feature>
<dbReference type="Gene3D" id="3.40.1700.10">
    <property type="entry name" value="DNA integrity scanning protein, DisA, N-terminal domain"/>
    <property type="match status" value="1"/>
</dbReference>
<protein>
    <recommendedName>
        <fullName evidence="10">Diadenylate cyclase</fullName>
        <shortName evidence="10">DAC</shortName>
        <ecNumber evidence="10">2.7.7.85</ecNumber>
    </recommendedName>
    <alternativeName>
        <fullName evidence="10">Cyclic-di-AMP synthase</fullName>
        <shortName evidence="10">c-di-AMP synthase</shortName>
    </alternativeName>
</protein>
<dbReference type="InterPro" id="IPR034701">
    <property type="entry name" value="CdaA"/>
</dbReference>
<evidence type="ECO:0000256" key="2">
    <source>
        <dbReference type="ARBA" id="ARBA00022475"/>
    </source>
</evidence>
<comment type="function">
    <text evidence="10">Catalyzes the condensation of 2 ATP molecules into cyclic di-AMP (c-di-AMP), a second messenger used to regulate differing processes in different bacteria.</text>
</comment>
<evidence type="ECO:0000256" key="1">
    <source>
        <dbReference type="ARBA" id="ARBA00000877"/>
    </source>
</evidence>
<comment type="similarity">
    <text evidence="10">Belongs to the adenylate cyclase family. DacA/CdaA subfamily.</text>
</comment>
<accession>D1Q0G6</accession>
<dbReference type="InterPro" id="IPR050338">
    <property type="entry name" value="DisA"/>
</dbReference>
<dbReference type="Pfam" id="PF02457">
    <property type="entry name" value="DAC"/>
    <property type="match status" value="1"/>
</dbReference>
<dbReference type="PROSITE" id="PS51794">
    <property type="entry name" value="DAC"/>
    <property type="match status" value="1"/>
</dbReference>
<dbReference type="InterPro" id="IPR003390">
    <property type="entry name" value="DNA_integrity_scan_DisA_N"/>
</dbReference>
<dbReference type="OrthoDB" id="9807385at2"/>
<feature type="transmembrane region" description="Helical" evidence="10">
    <location>
        <begin position="6"/>
        <end position="24"/>
    </location>
</feature>
<keyword evidence="9 10" id="KW-0472">Membrane</keyword>
<organism evidence="12 13">
    <name type="scientific">Hallella bergensis DSM 17361</name>
    <dbReference type="NCBI Taxonomy" id="585502"/>
    <lineage>
        <taxon>Bacteria</taxon>
        <taxon>Pseudomonadati</taxon>
        <taxon>Bacteroidota</taxon>
        <taxon>Bacteroidia</taxon>
        <taxon>Bacteroidales</taxon>
        <taxon>Prevotellaceae</taxon>
        <taxon>Hallella</taxon>
    </lineage>
</organism>
<dbReference type="NCBIfam" id="TIGR00159">
    <property type="entry name" value="diadenylate cyclase CdaA"/>
    <property type="match status" value="1"/>
</dbReference>
<dbReference type="InterPro" id="IPR036888">
    <property type="entry name" value="DNA_integrity_DisA_N_sf"/>
</dbReference>
<sequence length="260" mass="29438">MFFEFGIKDAIDILLVALMLYYIYRLMKESRSLNVFVGIMVFVLMWLFVSQVLEMRLLGSIMDKLVSVGVIGLIVLFKDEIRKFLYQLGEHQRVKHLLRFFKQKKDGSEEEDKETIMPIVWSCMDMAKGKVGALIVIERGIPLDDIVQTGEVVDAALNKILIENIFFKNSPLHDGAMIISKRRIKAAGCILPVSHSMDIPKELGLRHRAALGISQDSDAIAVVVSEETGRISVAIKGRFHLRLSAEELESTLAREMTKRT</sequence>
<evidence type="ECO:0000256" key="6">
    <source>
        <dbReference type="ARBA" id="ARBA00022741"/>
    </source>
</evidence>
<dbReference type="EMBL" id="ACKS01000109">
    <property type="protein sequence ID" value="EFA42813.1"/>
    <property type="molecule type" value="Genomic_DNA"/>
</dbReference>
<dbReference type="InterPro" id="IPR014046">
    <property type="entry name" value="C-di-AMP_synthase"/>
</dbReference>
<dbReference type="SUPFAM" id="SSF143597">
    <property type="entry name" value="YojJ-like"/>
    <property type="match status" value="1"/>
</dbReference>
<keyword evidence="4 10" id="KW-0812">Transmembrane</keyword>
<evidence type="ECO:0000256" key="8">
    <source>
        <dbReference type="ARBA" id="ARBA00022989"/>
    </source>
</evidence>
<evidence type="ECO:0000256" key="4">
    <source>
        <dbReference type="ARBA" id="ARBA00022692"/>
    </source>
</evidence>
<keyword evidence="2 10" id="KW-1003">Cell membrane</keyword>
<dbReference type="GO" id="GO:0004016">
    <property type="term" value="F:adenylate cyclase activity"/>
    <property type="evidence" value="ECO:0007669"/>
    <property type="project" value="UniProtKB-UniRule"/>
</dbReference>
<evidence type="ECO:0000256" key="10">
    <source>
        <dbReference type="HAMAP-Rule" id="MF_01499"/>
    </source>
</evidence>
<keyword evidence="13" id="KW-1185">Reference proteome</keyword>
<keyword evidence="3 10" id="KW-0808">Transferase</keyword>
<gene>
    <name evidence="10" type="primary">dacA</name>
    <name evidence="12" type="ORF">HMPREF0645_2701</name>
</gene>
<evidence type="ECO:0000313" key="13">
    <source>
        <dbReference type="Proteomes" id="UP000003160"/>
    </source>
</evidence>
<feature type="transmembrane region" description="Helical" evidence="10">
    <location>
        <begin position="31"/>
        <end position="49"/>
    </location>
</feature>
<dbReference type="Proteomes" id="UP000003160">
    <property type="component" value="Unassembled WGS sequence"/>
</dbReference>
<comment type="subunit">
    <text evidence="10">Probably a homodimer.</text>
</comment>
<keyword evidence="5 10" id="KW-0548">Nucleotidyltransferase</keyword>
<evidence type="ECO:0000256" key="5">
    <source>
        <dbReference type="ARBA" id="ARBA00022695"/>
    </source>
</evidence>